<evidence type="ECO:0000313" key="10">
    <source>
        <dbReference type="Proteomes" id="UP000515679"/>
    </source>
</evidence>
<keyword evidence="5 8" id="KW-0812">Transmembrane</keyword>
<keyword evidence="7 8" id="KW-0472">Membrane</keyword>
<evidence type="ECO:0000256" key="2">
    <source>
        <dbReference type="ARBA" id="ARBA00007998"/>
    </source>
</evidence>
<evidence type="ECO:0000256" key="1">
    <source>
        <dbReference type="ARBA" id="ARBA00004141"/>
    </source>
</evidence>
<keyword evidence="3" id="KW-0813">Transport</keyword>
<feature type="transmembrane region" description="Helical" evidence="8">
    <location>
        <begin position="333"/>
        <end position="356"/>
    </location>
</feature>
<evidence type="ECO:0000313" key="9">
    <source>
        <dbReference type="EMBL" id="QMV39955.1"/>
    </source>
</evidence>
<dbReference type="Proteomes" id="UP000515679">
    <property type="component" value="Chromosome"/>
</dbReference>
<feature type="transmembrane region" description="Helical" evidence="8">
    <location>
        <begin position="217"/>
        <end position="236"/>
    </location>
</feature>
<feature type="transmembrane region" description="Helical" evidence="8">
    <location>
        <begin position="82"/>
        <end position="101"/>
    </location>
</feature>
<organism evidence="9 10">
    <name type="scientific">Cohnella cholangitidis</name>
    <dbReference type="NCBI Taxonomy" id="2598458"/>
    <lineage>
        <taxon>Bacteria</taxon>
        <taxon>Bacillati</taxon>
        <taxon>Bacillota</taxon>
        <taxon>Bacilli</taxon>
        <taxon>Bacillales</taxon>
        <taxon>Paenibacillaceae</taxon>
        <taxon>Cohnella</taxon>
    </lineage>
</organism>
<dbReference type="AlphaFoldDB" id="A0A7G5BSM1"/>
<feature type="transmembrane region" description="Helical" evidence="8">
    <location>
        <begin position="121"/>
        <end position="139"/>
    </location>
</feature>
<feature type="transmembrane region" description="Helical" evidence="8">
    <location>
        <begin position="272"/>
        <end position="293"/>
    </location>
</feature>
<reference evidence="9 10" key="1">
    <citation type="submission" date="2019-07" db="EMBL/GenBank/DDBJ databases">
        <authorList>
            <person name="Kim J.K."/>
            <person name="Cheong H.-M."/>
            <person name="Choi Y."/>
            <person name="Hwang K.J."/>
            <person name="Lee S."/>
            <person name="Choi C."/>
        </authorList>
    </citation>
    <scope>NUCLEOTIDE SEQUENCE [LARGE SCALE GENOMIC DNA]</scope>
    <source>
        <strain evidence="9 10">KS 22</strain>
    </source>
</reference>
<gene>
    <name evidence="9" type="ORF">FPL14_01110</name>
</gene>
<evidence type="ECO:0000256" key="8">
    <source>
        <dbReference type="SAM" id="Phobius"/>
    </source>
</evidence>
<evidence type="ECO:0000256" key="7">
    <source>
        <dbReference type="ARBA" id="ARBA00023136"/>
    </source>
</evidence>
<dbReference type="RefSeq" id="WP_182301286.1">
    <property type="nucleotide sequence ID" value="NZ_CP041969.1"/>
</dbReference>
<keyword evidence="6 8" id="KW-1133">Transmembrane helix</keyword>
<feature type="transmembrane region" description="Helical" evidence="8">
    <location>
        <begin position="305"/>
        <end position="327"/>
    </location>
</feature>
<name>A0A7G5BSM1_9BACL</name>
<evidence type="ECO:0000256" key="4">
    <source>
        <dbReference type="ARBA" id="ARBA00022544"/>
    </source>
</evidence>
<dbReference type="PANTHER" id="PTHR34975:SF2">
    <property type="entry name" value="SPORE GERMINATION PROTEIN A2"/>
    <property type="match status" value="1"/>
</dbReference>
<dbReference type="EMBL" id="CP041969">
    <property type="protein sequence ID" value="QMV39955.1"/>
    <property type="molecule type" value="Genomic_DNA"/>
</dbReference>
<sequence>MTASGDKINFLQTCMILLLMNGLTNHVTVNPMLLDAAGRDAWISVIATGVLFLPWCLLLVVFMRRSNQQKLQPWLAERTHPIVSWILTIPLYLQLFLIGWMTVIHTATWTITNYLTLTPKLVLTLSLVIPCALFAMWGIRVIAIAAGFLLPIVVILGIFVSVSNIPEKNNNLLKPFVEHGWSPVFDGMVYAGGGFVELVALIALQHRLKAKTRLLPLLLYALFSIYIMLGPLMGAITEFGPYEAAKQMVSPYEQWRLVKIGTYFEHVDFFSIYQWLAGASVRISLSIFLLIDSMPIQHKRNKSKYVWLIAILYIGLAMLPISEYSLYLWMYRYYFPISLAIGLSVSIVWFAISLIAKPSTGGAS</sequence>
<dbReference type="NCBIfam" id="TIGR00912">
    <property type="entry name" value="2A0309"/>
    <property type="match status" value="1"/>
</dbReference>
<dbReference type="PANTHER" id="PTHR34975">
    <property type="entry name" value="SPORE GERMINATION PROTEIN A2"/>
    <property type="match status" value="1"/>
</dbReference>
<feature type="transmembrane region" description="Helical" evidence="8">
    <location>
        <begin position="146"/>
        <end position="165"/>
    </location>
</feature>
<keyword evidence="10" id="KW-1185">Reference proteome</keyword>
<accession>A0A7G5BSM1</accession>
<dbReference type="KEGG" id="cchl:FPL14_01110"/>
<evidence type="ECO:0000256" key="6">
    <source>
        <dbReference type="ARBA" id="ARBA00022989"/>
    </source>
</evidence>
<keyword evidence="4" id="KW-0309">Germination</keyword>
<comment type="subcellular location">
    <subcellularLocation>
        <location evidence="1">Membrane</location>
        <topology evidence="1">Multi-pass membrane protein</topology>
    </subcellularLocation>
</comment>
<dbReference type="InterPro" id="IPR004761">
    <property type="entry name" value="Spore_GerAB"/>
</dbReference>
<feature type="transmembrane region" description="Helical" evidence="8">
    <location>
        <begin position="185"/>
        <end position="205"/>
    </location>
</feature>
<dbReference type="GO" id="GO:0016020">
    <property type="term" value="C:membrane"/>
    <property type="evidence" value="ECO:0007669"/>
    <property type="project" value="UniProtKB-SubCell"/>
</dbReference>
<dbReference type="Pfam" id="PF03845">
    <property type="entry name" value="Spore_permease"/>
    <property type="match status" value="1"/>
</dbReference>
<dbReference type="GO" id="GO:0009847">
    <property type="term" value="P:spore germination"/>
    <property type="evidence" value="ECO:0007669"/>
    <property type="project" value="InterPro"/>
</dbReference>
<comment type="similarity">
    <text evidence="2">Belongs to the amino acid-polyamine-organocation (APC) superfamily. Spore germination protein (SGP) (TC 2.A.3.9) family.</text>
</comment>
<evidence type="ECO:0000256" key="5">
    <source>
        <dbReference type="ARBA" id="ARBA00022692"/>
    </source>
</evidence>
<protein>
    <submittedName>
        <fullName evidence="9">GerAB/ArcD/ProY family transporter</fullName>
    </submittedName>
</protein>
<proteinExistence type="inferred from homology"/>
<feature type="transmembrane region" description="Helical" evidence="8">
    <location>
        <begin position="41"/>
        <end position="62"/>
    </location>
</feature>
<evidence type="ECO:0000256" key="3">
    <source>
        <dbReference type="ARBA" id="ARBA00022448"/>
    </source>
</evidence>